<dbReference type="PANTHER" id="PTHR21071">
    <property type="entry name" value="UDP-N-ACETYLENOLPYRUVOYLGLUCOSAMINE REDUCTASE"/>
    <property type="match status" value="1"/>
</dbReference>
<feature type="active site" evidence="16">
    <location>
        <position position="170"/>
    </location>
</feature>
<comment type="caution">
    <text evidence="18">The sequence shown here is derived from an EMBL/GenBank/DDBJ whole genome shotgun (WGS) entry which is preliminary data.</text>
</comment>
<dbReference type="Pfam" id="PF01565">
    <property type="entry name" value="FAD_binding_4"/>
    <property type="match status" value="1"/>
</dbReference>
<dbReference type="InterPro" id="IPR016166">
    <property type="entry name" value="FAD-bd_PCMH"/>
</dbReference>
<keyword evidence="10 16" id="KW-0133">Cell shape</keyword>
<dbReference type="Pfam" id="PF02873">
    <property type="entry name" value="MurB_C"/>
    <property type="match status" value="1"/>
</dbReference>
<evidence type="ECO:0000256" key="2">
    <source>
        <dbReference type="ARBA" id="ARBA00003921"/>
    </source>
</evidence>
<dbReference type="InterPro" id="IPR036318">
    <property type="entry name" value="FAD-bd_PCMH-like_sf"/>
</dbReference>
<keyword evidence="6 16" id="KW-0132">Cell division</keyword>
<sequence>MITDLPTDLKISADVTLASLTSMRVGGSAEWFISPRNTAELAASLVWAREKNLPITLIGAGSNLLISDRGLPGLVICTRYLRGFELDEETGKLTAAAGEPVARLAWQAAAKGWAGFEWAVGIPGTVGGLVIMNAGAQGGCAADCVIGTETVDTTGQIEQLTPDDLNFSYRSSSLQYSDQDAIAGKIMRIVTGATIQLTPGYDPEKVTAVTSDHLKYRHTTQPYNLPSCGSVFRNPYPHAAARLIEQAGLKGYQIGNAQVAQLHANFILNRGGATANDIFQLIQYVKAKVKQQWSVDLETEVKMLGHF</sequence>
<dbReference type="RefSeq" id="WP_330481541.1">
    <property type="nucleotide sequence ID" value="NZ_JAZBJZ010000001.1"/>
</dbReference>
<dbReference type="Proteomes" id="UP001333818">
    <property type="component" value="Unassembled WGS sequence"/>
</dbReference>
<keyword evidence="9 16" id="KW-0521">NADP</keyword>
<dbReference type="InterPro" id="IPR016169">
    <property type="entry name" value="FAD-bd_PCMH_sub2"/>
</dbReference>
<dbReference type="GO" id="GO:0005829">
    <property type="term" value="C:cytosol"/>
    <property type="evidence" value="ECO:0007669"/>
    <property type="project" value="TreeGrafter"/>
</dbReference>
<comment type="subcellular location">
    <subcellularLocation>
        <location evidence="3 16">Cytoplasm</location>
    </subcellularLocation>
</comment>
<evidence type="ECO:0000256" key="14">
    <source>
        <dbReference type="ARBA" id="ARBA00023316"/>
    </source>
</evidence>
<evidence type="ECO:0000256" key="13">
    <source>
        <dbReference type="ARBA" id="ARBA00023306"/>
    </source>
</evidence>
<evidence type="ECO:0000256" key="4">
    <source>
        <dbReference type="ARBA" id="ARBA00004752"/>
    </source>
</evidence>
<dbReference type="SUPFAM" id="SSF56194">
    <property type="entry name" value="Uridine diphospho-N-Acetylenolpyruvylglucosamine reductase, MurB, C-terminal domain"/>
    <property type="match status" value="1"/>
</dbReference>
<dbReference type="GO" id="GO:0009252">
    <property type="term" value="P:peptidoglycan biosynthetic process"/>
    <property type="evidence" value="ECO:0007669"/>
    <property type="project" value="UniProtKB-UniRule"/>
</dbReference>
<evidence type="ECO:0000256" key="8">
    <source>
        <dbReference type="ARBA" id="ARBA00022827"/>
    </source>
</evidence>
<keyword evidence="8 16" id="KW-0274">FAD</keyword>
<evidence type="ECO:0000256" key="3">
    <source>
        <dbReference type="ARBA" id="ARBA00004496"/>
    </source>
</evidence>
<evidence type="ECO:0000256" key="10">
    <source>
        <dbReference type="ARBA" id="ARBA00022960"/>
    </source>
</evidence>
<dbReference type="GO" id="GO:0008762">
    <property type="term" value="F:UDP-N-acetylmuramate dehydrogenase activity"/>
    <property type="evidence" value="ECO:0007669"/>
    <property type="project" value="UniProtKB-UniRule"/>
</dbReference>
<protein>
    <recommendedName>
        <fullName evidence="16">UDP-N-acetylenolpyruvoylglucosamine reductase</fullName>
        <ecNumber evidence="16">1.3.1.98</ecNumber>
    </recommendedName>
    <alternativeName>
        <fullName evidence="16">UDP-N-acetylmuramate dehydrogenase</fullName>
    </alternativeName>
</protein>
<comment type="cofactor">
    <cofactor evidence="1 16">
        <name>FAD</name>
        <dbReference type="ChEBI" id="CHEBI:57692"/>
    </cofactor>
</comment>
<proteinExistence type="inferred from homology"/>
<dbReference type="NCBIfam" id="NF010480">
    <property type="entry name" value="PRK13905.1"/>
    <property type="match status" value="1"/>
</dbReference>
<dbReference type="InterPro" id="IPR003170">
    <property type="entry name" value="MurB"/>
</dbReference>
<dbReference type="PANTHER" id="PTHR21071:SF4">
    <property type="entry name" value="UDP-N-ACETYLENOLPYRUVOYLGLUCOSAMINE REDUCTASE"/>
    <property type="match status" value="1"/>
</dbReference>
<evidence type="ECO:0000256" key="15">
    <source>
        <dbReference type="ARBA" id="ARBA00048914"/>
    </source>
</evidence>
<dbReference type="InterPro" id="IPR011601">
    <property type="entry name" value="MurB_C"/>
</dbReference>
<evidence type="ECO:0000256" key="11">
    <source>
        <dbReference type="ARBA" id="ARBA00022984"/>
    </source>
</evidence>
<keyword evidence="13 16" id="KW-0131">Cell cycle</keyword>
<comment type="function">
    <text evidence="2 16">Cell wall formation.</text>
</comment>
<dbReference type="EMBL" id="JAZBJZ010000001">
    <property type="protein sequence ID" value="MEE3715119.1"/>
    <property type="molecule type" value="Genomic_DNA"/>
</dbReference>
<organism evidence="18 19">
    <name type="scientific">Tumidithrix elongata BACA0141</name>
    <dbReference type="NCBI Taxonomy" id="2716417"/>
    <lineage>
        <taxon>Bacteria</taxon>
        <taxon>Bacillati</taxon>
        <taxon>Cyanobacteriota</taxon>
        <taxon>Cyanophyceae</taxon>
        <taxon>Pseudanabaenales</taxon>
        <taxon>Pseudanabaenaceae</taxon>
        <taxon>Tumidithrix</taxon>
        <taxon>Tumidithrix elongata</taxon>
    </lineage>
</organism>
<feature type="active site" evidence="16">
    <location>
        <position position="300"/>
    </location>
</feature>
<feature type="domain" description="FAD-binding PCMH-type" evidence="17">
    <location>
        <begin position="24"/>
        <end position="200"/>
    </location>
</feature>
<keyword evidence="7 16" id="KW-0285">Flavoprotein</keyword>
<comment type="similarity">
    <text evidence="16">Belongs to the MurB family.</text>
</comment>
<evidence type="ECO:0000256" key="12">
    <source>
        <dbReference type="ARBA" id="ARBA00023002"/>
    </source>
</evidence>
<dbReference type="GO" id="GO:0071555">
    <property type="term" value="P:cell wall organization"/>
    <property type="evidence" value="ECO:0007669"/>
    <property type="project" value="UniProtKB-KW"/>
</dbReference>
<keyword evidence="19" id="KW-1185">Reference proteome</keyword>
<dbReference type="SUPFAM" id="SSF56176">
    <property type="entry name" value="FAD-binding/transporter-associated domain-like"/>
    <property type="match status" value="1"/>
</dbReference>
<dbReference type="GO" id="GO:0071949">
    <property type="term" value="F:FAD binding"/>
    <property type="evidence" value="ECO:0007669"/>
    <property type="project" value="InterPro"/>
</dbReference>
<dbReference type="PROSITE" id="PS51387">
    <property type="entry name" value="FAD_PCMH"/>
    <property type="match status" value="1"/>
</dbReference>
<evidence type="ECO:0000256" key="16">
    <source>
        <dbReference type="HAMAP-Rule" id="MF_00037"/>
    </source>
</evidence>
<evidence type="ECO:0000256" key="1">
    <source>
        <dbReference type="ARBA" id="ARBA00001974"/>
    </source>
</evidence>
<name>A0AAW9PNP1_9CYAN</name>
<evidence type="ECO:0000259" key="17">
    <source>
        <dbReference type="PROSITE" id="PS51387"/>
    </source>
</evidence>
<dbReference type="HAMAP" id="MF_00037">
    <property type="entry name" value="MurB"/>
    <property type="match status" value="1"/>
</dbReference>
<reference evidence="18" key="1">
    <citation type="submission" date="2024-01" db="EMBL/GenBank/DDBJ databases">
        <title>Bank of Algae and Cyanobacteria of the Azores (BACA) strain genomes.</title>
        <authorList>
            <person name="Luz R."/>
            <person name="Cordeiro R."/>
            <person name="Fonseca A."/>
            <person name="Goncalves V."/>
        </authorList>
    </citation>
    <scope>NUCLEOTIDE SEQUENCE</scope>
    <source>
        <strain evidence="18">BACA0141</strain>
    </source>
</reference>
<gene>
    <name evidence="16 18" type="primary">murB</name>
    <name evidence="18" type="ORF">V2H45_00005</name>
</gene>
<keyword evidence="12 16" id="KW-0560">Oxidoreductase</keyword>
<dbReference type="Gene3D" id="3.30.465.10">
    <property type="match status" value="1"/>
</dbReference>
<keyword evidence="11 16" id="KW-0573">Peptidoglycan synthesis</keyword>
<feature type="active site" description="Proton donor" evidence="16">
    <location>
        <position position="230"/>
    </location>
</feature>
<dbReference type="Gene3D" id="3.30.43.10">
    <property type="entry name" value="Uridine Diphospho-n-acetylenolpyruvylglucosamine Reductase, domain 2"/>
    <property type="match status" value="1"/>
</dbReference>
<evidence type="ECO:0000313" key="19">
    <source>
        <dbReference type="Proteomes" id="UP001333818"/>
    </source>
</evidence>
<accession>A0AAW9PNP1</accession>
<dbReference type="Gene3D" id="3.90.78.10">
    <property type="entry name" value="UDP-N-acetylenolpyruvoylglucosamine reductase, C-terminal domain"/>
    <property type="match status" value="1"/>
</dbReference>
<dbReference type="AlphaFoldDB" id="A0AAW9PNP1"/>
<evidence type="ECO:0000256" key="5">
    <source>
        <dbReference type="ARBA" id="ARBA00022490"/>
    </source>
</evidence>
<evidence type="ECO:0000256" key="9">
    <source>
        <dbReference type="ARBA" id="ARBA00022857"/>
    </source>
</evidence>
<dbReference type="GO" id="GO:0008360">
    <property type="term" value="P:regulation of cell shape"/>
    <property type="evidence" value="ECO:0007669"/>
    <property type="project" value="UniProtKB-KW"/>
</dbReference>
<evidence type="ECO:0000313" key="18">
    <source>
        <dbReference type="EMBL" id="MEE3715119.1"/>
    </source>
</evidence>
<keyword evidence="5 16" id="KW-0963">Cytoplasm</keyword>
<dbReference type="NCBIfam" id="TIGR00179">
    <property type="entry name" value="murB"/>
    <property type="match status" value="1"/>
</dbReference>
<comment type="catalytic activity">
    <reaction evidence="15 16">
        <text>UDP-N-acetyl-alpha-D-muramate + NADP(+) = UDP-N-acetyl-3-O-(1-carboxyvinyl)-alpha-D-glucosamine + NADPH + H(+)</text>
        <dbReference type="Rhea" id="RHEA:12248"/>
        <dbReference type="ChEBI" id="CHEBI:15378"/>
        <dbReference type="ChEBI" id="CHEBI:57783"/>
        <dbReference type="ChEBI" id="CHEBI:58349"/>
        <dbReference type="ChEBI" id="CHEBI:68483"/>
        <dbReference type="ChEBI" id="CHEBI:70757"/>
        <dbReference type="EC" id="1.3.1.98"/>
    </reaction>
</comment>
<evidence type="ECO:0000256" key="6">
    <source>
        <dbReference type="ARBA" id="ARBA00022618"/>
    </source>
</evidence>
<dbReference type="EC" id="1.3.1.98" evidence="16"/>
<dbReference type="InterPro" id="IPR006094">
    <property type="entry name" value="Oxid_FAD_bind_N"/>
</dbReference>
<comment type="pathway">
    <text evidence="4 16">Cell wall biogenesis; peptidoglycan biosynthesis.</text>
</comment>
<dbReference type="GO" id="GO:0051301">
    <property type="term" value="P:cell division"/>
    <property type="evidence" value="ECO:0007669"/>
    <property type="project" value="UniProtKB-KW"/>
</dbReference>
<keyword evidence="14 16" id="KW-0961">Cell wall biogenesis/degradation</keyword>
<evidence type="ECO:0000256" key="7">
    <source>
        <dbReference type="ARBA" id="ARBA00022630"/>
    </source>
</evidence>
<dbReference type="InterPro" id="IPR036635">
    <property type="entry name" value="MurB_C_sf"/>
</dbReference>
<dbReference type="InterPro" id="IPR016167">
    <property type="entry name" value="FAD-bd_PCMH_sub1"/>
</dbReference>